<dbReference type="AlphaFoldDB" id="A0A834CKP1"/>
<comment type="caution">
    <text evidence="2">The sequence shown here is derived from an EMBL/GenBank/DDBJ whole genome shotgun (WGS) entry which is preliminary data.</text>
</comment>
<protein>
    <submittedName>
        <fullName evidence="2">Uncharacterized protein</fullName>
    </submittedName>
</protein>
<organism evidence="2 3">
    <name type="scientific">Oryzias melastigma</name>
    <name type="common">Marine medaka</name>
    <dbReference type="NCBI Taxonomy" id="30732"/>
    <lineage>
        <taxon>Eukaryota</taxon>
        <taxon>Metazoa</taxon>
        <taxon>Chordata</taxon>
        <taxon>Craniata</taxon>
        <taxon>Vertebrata</taxon>
        <taxon>Euteleostomi</taxon>
        <taxon>Actinopterygii</taxon>
        <taxon>Neopterygii</taxon>
        <taxon>Teleostei</taxon>
        <taxon>Neoteleostei</taxon>
        <taxon>Acanthomorphata</taxon>
        <taxon>Ovalentaria</taxon>
        <taxon>Atherinomorphae</taxon>
        <taxon>Beloniformes</taxon>
        <taxon>Adrianichthyidae</taxon>
        <taxon>Oryziinae</taxon>
        <taxon>Oryzias</taxon>
    </lineage>
</organism>
<feature type="compositionally biased region" description="Polar residues" evidence="1">
    <location>
        <begin position="12"/>
        <end position="23"/>
    </location>
</feature>
<feature type="compositionally biased region" description="Basic and acidic residues" evidence="1">
    <location>
        <begin position="80"/>
        <end position="89"/>
    </location>
</feature>
<accession>A0A834CKP1</accession>
<proteinExistence type="predicted"/>
<feature type="region of interest" description="Disordered" evidence="1">
    <location>
        <begin position="36"/>
        <end position="89"/>
    </location>
</feature>
<evidence type="ECO:0000313" key="3">
    <source>
        <dbReference type="Proteomes" id="UP000646548"/>
    </source>
</evidence>
<dbReference type="EMBL" id="WKFB01000225">
    <property type="protein sequence ID" value="KAF6730984.1"/>
    <property type="molecule type" value="Genomic_DNA"/>
</dbReference>
<feature type="compositionally biased region" description="Low complexity" evidence="1">
    <location>
        <begin position="53"/>
        <end position="63"/>
    </location>
</feature>
<feature type="compositionally biased region" description="Basic residues" evidence="1">
    <location>
        <begin position="1"/>
        <end position="11"/>
    </location>
</feature>
<evidence type="ECO:0000313" key="2">
    <source>
        <dbReference type="EMBL" id="KAF6730984.1"/>
    </source>
</evidence>
<gene>
    <name evidence="2" type="ORF">FQA47_017307</name>
</gene>
<reference evidence="2" key="1">
    <citation type="journal article" name="BMC Genomics">
        <title>Long-read sequencing and de novo genome assembly of marine medaka (Oryzias melastigma).</title>
        <authorList>
            <person name="Liang P."/>
            <person name="Saqib H.S.A."/>
            <person name="Ni X."/>
            <person name="Shen Y."/>
        </authorList>
    </citation>
    <scope>NUCLEOTIDE SEQUENCE</scope>
    <source>
        <strain evidence="2">Bigg-433</strain>
    </source>
</reference>
<sequence>MLQKTREKRQKAQSSPQFDSVLDNYSLSCPRKSYYVSSASGGRHPVGKHYASRARSSAFSSGANREEERCGIHGSPSSRRVREGMVSKR</sequence>
<feature type="region of interest" description="Disordered" evidence="1">
    <location>
        <begin position="1"/>
        <end position="23"/>
    </location>
</feature>
<name>A0A834CKP1_ORYME</name>
<dbReference type="Proteomes" id="UP000646548">
    <property type="component" value="Unassembled WGS sequence"/>
</dbReference>
<evidence type="ECO:0000256" key="1">
    <source>
        <dbReference type="SAM" id="MobiDB-lite"/>
    </source>
</evidence>